<keyword evidence="4" id="KW-1185">Reference proteome</keyword>
<sequence>MGGAALIASPIVDRYARDVLAPGWQKSHLKKTRDVPVELDVVVEFGDFCGAVVGWENGLVLLEDRRGKRRAAPFGPGFLLEGQPVALRPPLRGTPAGPAYTASGSRVSAEPAKARVALPSRIYVEGRHDAELIEKVWGEDLRHVGVVVEFLGGIDDLPAIVADFRPEPGRRLGVLVDHLVPGSKESRIAEEVYRAGYRGTVLVAGHRFIDIWQAVRPDRIGRKAWPDVPRDIDFKKGTLAVLGLPHADQADVARGWQAILARVTSWRDLEPQLNTVVETLIDFVTQDHLDDA</sequence>
<dbReference type="InterPro" id="IPR021447">
    <property type="entry name" value="DUF3097_C"/>
</dbReference>
<dbReference type="Pfam" id="PF22845">
    <property type="entry name" value="DUF3097_N"/>
    <property type="match status" value="1"/>
</dbReference>
<comment type="caution">
    <text evidence="3">The sequence shown here is derived from an EMBL/GenBank/DDBJ whole genome shotgun (WGS) entry which is preliminary data.</text>
</comment>
<accession>A0A1C0AK85</accession>
<evidence type="ECO:0000313" key="4">
    <source>
        <dbReference type="Proteomes" id="UP000093501"/>
    </source>
</evidence>
<dbReference type="Pfam" id="PF11296">
    <property type="entry name" value="DUF3097_C"/>
    <property type="match status" value="1"/>
</dbReference>
<organism evidence="3 4">
    <name type="scientific">Tessaracoccus lapidicaptus</name>
    <dbReference type="NCBI Taxonomy" id="1427523"/>
    <lineage>
        <taxon>Bacteria</taxon>
        <taxon>Bacillati</taxon>
        <taxon>Actinomycetota</taxon>
        <taxon>Actinomycetes</taxon>
        <taxon>Propionibacteriales</taxon>
        <taxon>Propionibacteriaceae</taxon>
        <taxon>Tessaracoccus</taxon>
    </lineage>
</organism>
<evidence type="ECO:0000313" key="3">
    <source>
        <dbReference type="EMBL" id="OCL33032.1"/>
    </source>
</evidence>
<dbReference type="AlphaFoldDB" id="A0A1C0AK85"/>
<dbReference type="EMBL" id="MBQD01000023">
    <property type="protein sequence ID" value="OCL33032.1"/>
    <property type="molecule type" value="Genomic_DNA"/>
</dbReference>
<gene>
    <name evidence="3" type="ORF">BCR15_07070</name>
</gene>
<evidence type="ECO:0000259" key="2">
    <source>
        <dbReference type="Pfam" id="PF22845"/>
    </source>
</evidence>
<evidence type="ECO:0000259" key="1">
    <source>
        <dbReference type="Pfam" id="PF11296"/>
    </source>
</evidence>
<dbReference type="RefSeq" id="WP_068752138.1">
    <property type="nucleotide sequence ID" value="NZ_LR214441.1"/>
</dbReference>
<protein>
    <submittedName>
        <fullName evidence="3">Uncharacterized protein</fullName>
    </submittedName>
</protein>
<reference evidence="4" key="1">
    <citation type="submission" date="2016-07" db="EMBL/GenBank/DDBJ databases">
        <authorList>
            <person name="Florea S."/>
            <person name="Webb J.S."/>
            <person name="Jaromczyk J."/>
            <person name="Schardl C.L."/>
        </authorList>
    </citation>
    <scope>NUCLEOTIDE SEQUENCE [LARGE SCALE GENOMIC DNA]</scope>
    <source>
        <strain evidence="4">IPBSL-7</strain>
    </source>
</reference>
<feature type="domain" description="DUF3097" evidence="1">
    <location>
        <begin position="120"/>
        <end position="286"/>
    </location>
</feature>
<dbReference type="Proteomes" id="UP000093501">
    <property type="component" value="Unassembled WGS sequence"/>
</dbReference>
<dbReference type="InterPro" id="IPR053883">
    <property type="entry name" value="DUF3097_N"/>
</dbReference>
<feature type="domain" description="DUF3097" evidence="2">
    <location>
        <begin position="34"/>
        <end position="90"/>
    </location>
</feature>
<name>A0A1C0AK85_9ACTN</name>
<proteinExistence type="predicted"/>